<comment type="caution">
    <text evidence="11">The sequence shown here is derived from an EMBL/GenBank/DDBJ whole genome shotgun (WGS) entry which is preliminary data.</text>
</comment>
<dbReference type="GO" id="GO:0097367">
    <property type="term" value="F:carbohydrate derivative binding"/>
    <property type="evidence" value="ECO:0007669"/>
    <property type="project" value="InterPro"/>
</dbReference>
<dbReference type="PROSITE" id="PS51278">
    <property type="entry name" value="GATASE_TYPE_2"/>
    <property type="match status" value="1"/>
</dbReference>
<keyword evidence="4 11" id="KW-0032">Aminotransferase</keyword>
<evidence type="ECO:0000256" key="4">
    <source>
        <dbReference type="ARBA" id="ARBA00022576"/>
    </source>
</evidence>
<dbReference type="GO" id="GO:0006002">
    <property type="term" value="P:fructose 6-phosphate metabolic process"/>
    <property type="evidence" value="ECO:0007669"/>
    <property type="project" value="TreeGrafter"/>
</dbReference>
<feature type="region of interest" description="Disordered" evidence="8">
    <location>
        <begin position="1015"/>
        <end position="1036"/>
    </location>
</feature>
<organism evidence="11 12">
    <name type="scientific">Nitrospirillum amazonense</name>
    <dbReference type="NCBI Taxonomy" id="28077"/>
    <lineage>
        <taxon>Bacteria</taxon>
        <taxon>Pseudomonadati</taxon>
        <taxon>Pseudomonadota</taxon>
        <taxon>Alphaproteobacteria</taxon>
        <taxon>Rhodospirillales</taxon>
        <taxon>Azospirillaceae</taxon>
        <taxon>Nitrospirillum</taxon>
    </lineage>
</organism>
<evidence type="ECO:0000313" key="12">
    <source>
        <dbReference type="Proteomes" id="UP000318050"/>
    </source>
</evidence>
<dbReference type="PANTHER" id="PTHR10937">
    <property type="entry name" value="GLUCOSAMINE--FRUCTOSE-6-PHOSPHATE AMINOTRANSFERASE, ISOMERIZING"/>
    <property type="match status" value="1"/>
</dbReference>
<dbReference type="InterPro" id="IPR017932">
    <property type="entry name" value="GATase_2_dom"/>
</dbReference>
<sequence length="1159" mass="122371">MCGIAGFLGNRNWTRTADLSWLKAVADRLALASDPAAIDAALDGLVAHFTDLMAFPTHMAAVADPAAAALLTAVADRIDALETMLRSGEAARDVAVERTAERLRDYAWQLRTEVLGNIGRTLALLPDGAAATRPQHAVAWAAEQVLENLDRLEVRGRDSAGIALQITIDHRYTLDDLPAALRAGAAERLAVGDRHEGLALHALPDGRTTVRFTYKVATLIGRLGDNGAFLRARMRADAVLWAVARHADGFSAIAHTRWASHGAISLPNCHPLNARLLNETGAGEAATALDADADAMVALNGDIDNYRALTESAIEGTGHALPTDTTTDTKVIPVLFRLEGETGNGGGNADRFLATIRRLDGSMAIILQHPADPERLQLGQKGSGQSLFVAEVNDGLIVASENYGLAPRARRSIPLAQVERGGLAVVLSTAAGEPALSARTVDDGAPASLKADAIEIFSRDIFRGRHDHFFEKEVHEAPASVRKTLAGRYRRQDRRVSFDLGPAGSTDTGPWAGLRARLADPAKPPIRRILVTGQGTAAIAAMGIEHLIRLALDKAPVTVTSAKASELSTNLDGKSLDDALVIAISQSGTTTDTNRTVDLARAAGAWIHAIVNRRNSPLVRKSDSHLFTSDGRDIEMAVASTKAFYSQVAAGKLTALCLADALGTLPAQQIHDEMVALEALPQRIQEVLDDEGAIAACARAYAPRNRYWAVVGNGANKVAAEEIRIKLSELCYKSIPVDYTEDKKHIDLSTEPLTLVVANDLAPLLAQDTAKEVAIFKAHNGKPIVFAAKGETCFAPYAEAVVHLPSAGAGLDFIMATVAGHLWGFHAALAIDAESRPFREVSAVLDQALADPERPVTPVATSLAAIIDRIADGQLDAALPASYAARLAKLTSALPMLDTPGGKPERTAVITRGQDLLRLVFEETSRPIDTIRHQAKTVTVGISRPGREISPLLLAALADLGAAPADLAEPERQLLIALSTLVIGVEGGVRYHPAGGPGSEGADGMPLLQAVERSGRAKGVASRHDQPAPATGGKRRALRLGRGMLSGGTSGAQTLALLPLMREPNWTPNGLVLLHLALVSQASLQQKIAILKDLRLYEDLFDAYHEAGQADAAGDGAGPAGGPGDGPGNGKDGGFAAFLEKLAPRDLILSTPADLIRRA</sequence>
<dbReference type="EC" id="2.6.1.16" evidence="2"/>
<feature type="domain" description="Glutamine amidotransferase type-2" evidence="9">
    <location>
        <begin position="112"/>
        <end position="429"/>
    </location>
</feature>
<dbReference type="PROSITE" id="PS51464">
    <property type="entry name" value="SIS"/>
    <property type="match status" value="1"/>
</dbReference>
<gene>
    <name evidence="11" type="ORF">FBZ92_1423</name>
</gene>
<evidence type="ECO:0000256" key="1">
    <source>
        <dbReference type="ARBA" id="ARBA00001031"/>
    </source>
</evidence>
<evidence type="ECO:0000259" key="9">
    <source>
        <dbReference type="PROSITE" id="PS51278"/>
    </source>
</evidence>
<dbReference type="OrthoDB" id="9761808at2"/>
<dbReference type="GO" id="GO:0006047">
    <property type="term" value="P:UDP-N-acetylglucosamine metabolic process"/>
    <property type="evidence" value="ECO:0007669"/>
    <property type="project" value="TreeGrafter"/>
</dbReference>
<dbReference type="SUPFAM" id="SSF56235">
    <property type="entry name" value="N-terminal nucleophile aminohydrolases (Ntn hydrolases)"/>
    <property type="match status" value="1"/>
</dbReference>
<protein>
    <recommendedName>
        <fullName evidence="3">Glutamine--fructose-6-phosphate aminotransferase [isomerizing]</fullName>
        <ecNumber evidence="2">2.6.1.16</ecNumber>
    </recommendedName>
</protein>
<evidence type="ECO:0000259" key="10">
    <source>
        <dbReference type="PROSITE" id="PS51464"/>
    </source>
</evidence>
<dbReference type="Proteomes" id="UP000318050">
    <property type="component" value="Unassembled WGS sequence"/>
</dbReference>
<feature type="compositionally biased region" description="Gly residues" evidence="8">
    <location>
        <begin position="1115"/>
        <end position="1133"/>
    </location>
</feature>
<name>A0A560HK31_9PROT</name>
<dbReference type="Gene3D" id="3.60.20.10">
    <property type="entry name" value="Glutamine Phosphoribosylpyrophosphate, subunit 1, domain 1"/>
    <property type="match status" value="1"/>
</dbReference>
<dbReference type="Gene3D" id="3.40.50.10490">
    <property type="entry name" value="Glucose-6-phosphate isomerase like protein, domain 1"/>
    <property type="match status" value="2"/>
</dbReference>
<comment type="catalytic activity">
    <reaction evidence="1">
        <text>D-fructose 6-phosphate + L-glutamine = D-glucosamine 6-phosphate + L-glutamate</text>
        <dbReference type="Rhea" id="RHEA:13237"/>
        <dbReference type="ChEBI" id="CHEBI:29985"/>
        <dbReference type="ChEBI" id="CHEBI:58359"/>
        <dbReference type="ChEBI" id="CHEBI:58725"/>
        <dbReference type="ChEBI" id="CHEBI:61527"/>
        <dbReference type="EC" id="2.6.1.16"/>
    </reaction>
</comment>
<evidence type="ECO:0000256" key="7">
    <source>
        <dbReference type="ARBA" id="ARBA00022962"/>
    </source>
</evidence>
<dbReference type="SUPFAM" id="SSF53697">
    <property type="entry name" value="SIS domain"/>
    <property type="match status" value="1"/>
</dbReference>
<keyword evidence="7" id="KW-0315">Glutamine amidotransferase</keyword>
<evidence type="ECO:0000256" key="3">
    <source>
        <dbReference type="ARBA" id="ARBA00016090"/>
    </source>
</evidence>
<reference evidence="11 12" key="1">
    <citation type="submission" date="2019-06" db="EMBL/GenBank/DDBJ databases">
        <title>Genomic Encyclopedia of Type Strains, Phase IV (KMG-V): Genome sequencing to study the core and pangenomes of soil and plant-associated prokaryotes.</title>
        <authorList>
            <person name="Whitman W."/>
        </authorList>
    </citation>
    <scope>NUCLEOTIDE SEQUENCE [LARGE SCALE GENOMIC DNA]</scope>
    <source>
        <strain evidence="11 12">BR 11140</strain>
    </source>
</reference>
<feature type="region of interest" description="Disordered" evidence="8">
    <location>
        <begin position="1112"/>
        <end position="1135"/>
    </location>
</feature>
<dbReference type="PANTHER" id="PTHR10937:SF0">
    <property type="entry name" value="GLUTAMINE--FRUCTOSE-6-PHOSPHATE TRANSAMINASE (ISOMERIZING)"/>
    <property type="match status" value="1"/>
</dbReference>
<proteinExistence type="predicted"/>
<feature type="domain" description="SIS" evidence="10">
    <location>
        <begin position="514"/>
        <end position="664"/>
    </location>
</feature>
<evidence type="ECO:0000256" key="2">
    <source>
        <dbReference type="ARBA" id="ARBA00012916"/>
    </source>
</evidence>
<dbReference type="InterPro" id="IPR001347">
    <property type="entry name" value="SIS_dom"/>
</dbReference>
<evidence type="ECO:0000256" key="6">
    <source>
        <dbReference type="ARBA" id="ARBA00022737"/>
    </source>
</evidence>
<dbReference type="GO" id="GO:0004360">
    <property type="term" value="F:glutamine-fructose-6-phosphate transaminase (isomerizing) activity"/>
    <property type="evidence" value="ECO:0007669"/>
    <property type="project" value="UniProtKB-EC"/>
</dbReference>
<evidence type="ECO:0000256" key="8">
    <source>
        <dbReference type="SAM" id="MobiDB-lite"/>
    </source>
</evidence>
<dbReference type="CDD" id="cd05008">
    <property type="entry name" value="SIS_GlmS_GlmD_1"/>
    <property type="match status" value="1"/>
</dbReference>
<dbReference type="EMBL" id="VITT01000042">
    <property type="protein sequence ID" value="TWB46858.1"/>
    <property type="molecule type" value="Genomic_DNA"/>
</dbReference>
<dbReference type="InterPro" id="IPR035466">
    <property type="entry name" value="GlmS/AgaS_SIS"/>
</dbReference>
<evidence type="ECO:0000313" key="11">
    <source>
        <dbReference type="EMBL" id="TWB46858.1"/>
    </source>
</evidence>
<dbReference type="GO" id="GO:0006487">
    <property type="term" value="P:protein N-linked glycosylation"/>
    <property type="evidence" value="ECO:0007669"/>
    <property type="project" value="TreeGrafter"/>
</dbReference>
<dbReference type="Pfam" id="PF01380">
    <property type="entry name" value="SIS"/>
    <property type="match status" value="1"/>
</dbReference>
<dbReference type="InterPro" id="IPR046348">
    <property type="entry name" value="SIS_dom_sf"/>
</dbReference>
<dbReference type="InterPro" id="IPR029055">
    <property type="entry name" value="Ntn_hydrolases_N"/>
</dbReference>
<dbReference type="Pfam" id="PF13522">
    <property type="entry name" value="GATase_6"/>
    <property type="match status" value="1"/>
</dbReference>
<dbReference type="AlphaFoldDB" id="A0A560HK31"/>
<keyword evidence="6" id="KW-0677">Repeat</keyword>
<keyword evidence="5" id="KW-0808">Transferase</keyword>
<accession>A0A560HK31</accession>
<evidence type="ECO:0000256" key="5">
    <source>
        <dbReference type="ARBA" id="ARBA00022679"/>
    </source>
</evidence>